<accession>A0ABU8X6X5</accession>
<dbReference type="Proteomes" id="UP001367030">
    <property type="component" value="Unassembled WGS sequence"/>
</dbReference>
<name>A0ABU8X6X5_9BURK</name>
<dbReference type="PANTHER" id="PTHR30136">
    <property type="entry name" value="HELIX-TURN-HELIX TRANSCRIPTIONAL REGULATOR, ICLR FAMILY"/>
    <property type="match status" value="1"/>
</dbReference>
<dbReference type="InterPro" id="IPR036388">
    <property type="entry name" value="WH-like_DNA-bd_sf"/>
</dbReference>
<dbReference type="Pfam" id="PF09339">
    <property type="entry name" value="HTH_IclR"/>
    <property type="match status" value="1"/>
</dbReference>
<keyword evidence="3" id="KW-1185">Reference proteome</keyword>
<comment type="caution">
    <text evidence="2">The sequence shown here is derived from an EMBL/GenBank/DDBJ whole genome shotgun (WGS) entry which is preliminary data.</text>
</comment>
<organism evidence="2 3">
    <name type="scientific">Variovorax robiniae</name>
    <dbReference type="NCBI Taxonomy" id="1836199"/>
    <lineage>
        <taxon>Bacteria</taxon>
        <taxon>Pseudomonadati</taxon>
        <taxon>Pseudomonadota</taxon>
        <taxon>Betaproteobacteria</taxon>
        <taxon>Burkholderiales</taxon>
        <taxon>Comamonadaceae</taxon>
        <taxon>Variovorax</taxon>
    </lineage>
</organism>
<dbReference type="InterPro" id="IPR005471">
    <property type="entry name" value="Tscrpt_reg_IclR_N"/>
</dbReference>
<dbReference type="Gene3D" id="1.10.10.10">
    <property type="entry name" value="Winged helix-like DNA-binding domain superfamily/Winged helix DNA-binding domain"/>
    <property type="match status" value="1"/>
</dbReference>
<proteinExistence type="predicted"/>
<dbReference type="SMART" id="SM00346">
    <property type="entry name" value="HTH_ICLR"/>
    <property type="match status" value="1"/>
</dbReference>
<dbReference type="InterPro" id="IPR050707">
    <property type="entry name" value="HTH_MetabolicPath_Reg"/>
</dbReference>
<evidence type="ECO:0000313" key="2">
    <source>
        <dbReference type="EMBL" id="MEJ8854452.1"/>
    </source>
</evidence>
<feature type="domain" description="HTH iclR-type" evidence="1">
    <location>
        <begin position="11"/>
        <end position="73"/>
    </location>
</feature>
<dbReference type="EMBL" id="JBBKZS010000002">
    <property type="protein sequence ID" value="MEJ8854452.1"/>
    <property type="molecule type" value="Genomic_DNA"/>
</dbReference>
<evidence type="ECO:0000259" key="1">
    <source>
        <dbReference type="PROSITE" id="PS51077"/>
    </source>
</evidence>
<protein>
    <submittedName>
        <fullName evidence="2">Helix-turn-helix domain-containing protein</fullName>
    </submittedName>
</protein>
<reference evidence="2 3" key="1">
    <citation type="submission" date="2024-03" db="EMBL/GenBank/DDBJ databases">
        <title>Novel species of the genus Variovorax.</title>
        <authorList>
            <person name="Liu Q."/>
            <person name="Xin Y.-H."/>
        </authorList>
    </citation>
    <scope>NUCLEOTIDE SEQUENCE [LARGE SCALE GENOMIC DNA]</scope>
    <source>
        <strain evidence="2 3">KACC 18901</strain>
    </source>
</reference>
<dbReference type="PROSITE" id="PS51077">
    <property type="entry name" value="HTH_ICLR"/>
    <property type="match status" value="1"/>
</dbReference>
<evidence type="ECO:0000313" key="3">
    <source>
        <dbReference type="Proteomes" id="UP001367030"/>
    </source>
</evidence>
<dbReference type="RefSeq" id="WP_340334510.1">
    <property type="nucleotide sequence ID" value="NZ_JBBKZS010000002.1"/>
</dbReference>
<gene>
    <name evidence="2" type="ORF">WKW79_07725</name>
</gene>
<dbReference type="SUPFAM" id="SSF46785">
    <property type="entry name" value="Winged helix' DNA-binding domain"/>
    <property type="match status" value="1"/>
</dbReference>
<sequence>MNAAAQDKQFANTLARGLELLMCFTPEQSVLGNKEFVARTGLDKATVSRLAYTLAQLGYLRHDKAIGKYRLGAPVLSMGYPLLASMSCASSCGP</sequence>
<dbReference type="InterPro" id="IPR036390">
    <property type="entry name" value="WH_DNA-bd_sf"/>
</dbReference>
<dbReference type="PANTHER" id="PTHR30136:SF33">
    <property type="entry name" value="TRANSCRIPTIONAL REGULATORY PROTEIN"/>
    <property type="match status" value="1"/>
</dbReference>